<keyword evidence="2 5" id="KW-0812">Transmembrane</keyword>
<dbReference type="OrthoDB" id="2133778at2759"/>
<keyword evidence="4 5" id="KW-0472">Membrane</keyword>
<dbReference type="GO" id="GO:0030514">
    <property type="term" value="P:negative regulation of BMP signaling pathway"/>
    <property type="evidence" value="ECO:0007669"/>
    <property type="project" value="TreeGrafter"/>
</dbReference>
<dbReference type="PANTHER" id="PTHR22829:SF5">
    <property type="entry name" value="INTEGRAL MEMBRANE PROTEIN GPR155"/>
    <property type="match status" value="1"/>
</dbReference>
<feature type="transmembrane region" description="Helical" evidence="5">
    <location>
        <begin position="235"/>
        <end position="253"/>
    </location>
</feature>
<sequence>MGDYAMTDAIDELIPALIQCFGVILLGYLAGRYKLLREAEIRGLNSYVTKFALPAVFFKGMVTVDLTGVSWALVGAISLGKAAVFFLAFATTLLLNRTSPFGMAAILSMFVSQSNDVALGYPVLKALYPELAIYVYLFAPAQLIILNPIAYLFLEWHQLKQESIDADLKRLADGADITPPASVNKCRRLLQIGVGLVLGTFLCAPMIFILARMITMYMADRSKYDQLLDSTVVDISWISIAGCVWTLFILLLSRKAFRVPHRFTCCYLLCIVLSCFGVVLGHFLNRTMFDADGRLIPNADCLTGRVAGESVWNCAVHDLLRPSGVRGANYVPGALFSCVCFTSDRGWGIQTVDG</sequence>
<feature type="transmembrane region" description="Helical" evidence="5">
    <location>
        <begin position="265"/>
        <end position="284"/>
    </location>
</feature>
<dbReference type="AlphaFoldDB" id="A0A074ZJS1"/>
<dbReference type="GO" id="GO:0016020">
    <property type="term" value="C:membrane"/>
    <property type="evidence" value="ECO:0007669"/>
    <property type="project" value="UniProtKB-SubCell"/>
</dbReference>
<keyword evidence="7" id="KW-1185">Reference proteome</keyword>
<feature type="transmembrane region" description="Helical" evidence="5">
    <location>
        <begin position="192"/>
        <end position="215"/>
    </location>
</feature>
<accession>A0A074ZJS1</accession>
<evidence type="ECO:0000313" key="6">
    <source>
        <dbReference type="EMBL" id="KER27251.1"/>
    </source>
</evidence>
<dbReference type="Pfam" id="PF03547">
    <property type="entry name" value="Mem_trans"/>
    <property type="match status" value="1"/>
</dbReference>
<evidence type="ECO:0000313" key="7">
    <source>
        <dbReference type="Proteomes" id="UP000054324"/>
    </source>
</evidence>
<dbReference type="PANTHER" id="PTHR22829">
    <property type="entry name" value="DEP DOMAIN PROTEIN"/>
    <property type="match status" value="1"/>
</dbReference>
<keyword evidence="3 5" id="KW-1133">Transmembrane helix</keyword>
<dbReference type="CTD" id="20319837"/>
<proteinExistence type="predicted"/>
<evidence type="ECO:0000256" key="4">
    <source>
        <dbReference type="ARBA" id="ARBA00023136"/>
    </source>
</evidence>
<feature type="transmembrane region" description="Helical" evidence="5">
    <location>
        <begin position="68"/>
        <end position="89"/>
    </location>
</feature>
<feature type="transmembrane region" description="Helical" evidence="5">
    <location>
        <begin position="133"/>
        <end position="154"/>
    </location>
</feature>
<evidence type="ECO:0000256" key="1">
    <source>
        <dbReference type="ARBA" id="ARBA00004141"/>
    </source>
</evidence>
<dbReference type="RefSeq" id="XP_009168984.1">
    <property type="nucleotide sequence ID" value="XM_009170720.1"/>
</dbReference>
<evidence type="ECO:0000256" key="3">
    <source>
        <dbReference type="ARBA" id="ARBA00022989"/>
    </source>
</evidence>
<dbReference type="KEGG" id="ovi:T265_05655"/>
<feature type="transmembrane region" description="Helical" evidence="5">
    <location>
        <begin position="13"/>
        <end position="31"/>
    </location>
</feature>
<name>A0A074ZJS1_OPIVI</name>
<dbReference type="Proteomes" id="UP000054324">
    <property type="component" value="Unassembled WGS sequence"/>
</dbReference>
<comment type="subcellular location">
    <subcellularLocation>
        <location evidence="1">Membrane</location>
        <topology evidence="1">Multi-pass membrane protein</topology>
    </subcellularLocation>
</comment>
<evidence type="ECO:0000256" key="5">
    <source>
        <dbReference type="SAM" id="Phobius"/>
    </source>
</evidence>
<protein>
    <submittedName>
        <fullName evidence="6">Uncharacterized protein</fullName>
    </submittedName>
</protein>
<dbReference type="EMBL" id="KL596727">
    <property type="protein sequence ID" value="KER27251.1"/>
    <property type="molecule type" value="Genomic_DNA"/>
</dbReference>
<dbReference type="GO" id="GO:0055085">
    <property type="term" value="P:transmembrane transport"/>
    <property type="evidence" value="ECO:0007669"/>
    <property type="project" value="InterPro"/>
</dbReference>
<dbReference type="GeneID" id="20319837"/>
<feature type="transmembrane region" description="Helical" evidence="5">
    <location>
        <begin position="101"/>
        <end position="121"/>
    </location>
</feature>
<dbReference type="InterPro" id="IPR051832">
    <property type="entry name" value="mTOR-Rac_regulators"/>
</dbReference>
<dbReference type="InterPro" id="IPR004776">
    <property type="entry name" value="Mem_transp_PIN-like"/>
</dbReference>
<reference evidence="6 7" key="1">
    <citation type="submission" date="2013-11" db="EMBL/GenBank/DDBJ databases">
        <title>Opisthorchis viverrini - life in the bile duct.</title>
        <authorList>
            <person name="Young N.D."/>
            <person name="Nagarajan N."/>
            <person name="Lin S.J."/>
            <person name="Korhonen P.K."/>
            <person name="Jex A.R."/>
            <person name="Hall R.S."/>
            <person name="Safavi-Hemami H."/>
            <person name="Kaewkong W."/>
            <person name="Bertrand D."/>
            <person name="Gao S."/>
            <person name="Seet Q."/>
            <person name="Wongkham S."/>
            <person name="Teh B.T."/>
            <person name="Wongkham C."/>
            <person name="Intapan P.M."/>
            <person name="Maleewong W."/>
            <person name="Yang X."/>
            <person name="Hu M."/>
            <person name="Wang Z."/>
            <person name="Hofmann A."/>
            <person name="Sternberg P.W."/>
            <person name="Tan P."/>
            <person name="Wang J."/>
            <person name="Gasser R.B."/>
        </authorList>
    </citation>
    <scope>NUCLEOTIDE SEQUENCE [LARGE SCALE GENOMIC DNA]</scope>
</reference>
<evidence type="ECO:0000256" key="2">
    <source>
        <dbReference type="ARBA" id="ARBA00022692"/>
    </source>
</evidence>
<organism evidence="6 7">
    <name type="scientific">Opisthorchis viverrini</name>
    <name type="common">Southeast Asian liver fluke</name>
    <dbReference type="NCBI Taxonomy" id="6198"/>
    <lineage>
        <taxon>Eukaryota</taxon>
        <taxon>Metazoa</taxon>
        <taxon>Spiralia</taxon>
        <taxon>Lophotrochozoa</taxon>
        <taxon>Platyhelminthes</taxon>
        <taxon>Trematoda</taxon>
        <taxon>Digenea</taxon>
        <taxon>Opisthorchiida</taxon>
        <taxon>Opisthorchiata</taxon>
        <taxon>Opisthorchiidae</taxon>
        <taxon>Opisthorchis</taxon>
    </lineage>
</organism>
<gene>
    <name evidence="6" type="ORF">T265_05655</name>
</gene>